<reference evidence="1 2" key="1">
    <citation type="submission" date="2016-07" db="EMBL/GenBank/DDBJ databases">
        <authorList>
            <consortium name="Pathogen Informatics"/>
        </authorList>
    </citation>
    <scope>NUCLEOTIDE SEQUENCE [LARGE SCALE GENOMIC DNA]</scope>
</reference>
<evidence type="ECO:0000313" key="2">
    <source>
        <dbReference type="Proteomes" id="UP000196402"/>
    </source>
</evidence>
<sequence>MYEKYHELFIENDDNSADFTLCETDKPYGGMMPTDVYKKVCKQILKNLRLLYNKDIDVDIDIMERCKILNNCIYKEINQHSIPDKIIDTIFNVSYEKIIGFYDQNRICSYSSNFKDIYKDDRIILLSNFANNIENIITILTNKNNDNYCSCRIFVNDCVNIYRNIKQIYCSPTKDRQPNNKGTCEIITQFDTLYTGYFYNRIGKDKKFPILYSTTDTILDTDGCPLYTEEQSPSIQGNQSDSSTAHKLTTSVAAMAGISSALTLLYKFTPAGKLINHRLRGSGGRISNFEYVDGANDLLLDTPGNNVFNSYNIGYEAA</sequence>
<organism evidence="1 2">
    <name type="scientific">Plasmodium vivax</name>
    <name type="common">malaria parasite P. vivax</name>
    <dbReference type="NCBI Taxonomy" id="5855"/>
    <lineage>
        <taxon>Eukaryota</taxon>
        <taxon>Sar</taxon>
        <taxon>Alveolata</taxon>
        <taxon>Apicomplexa</taxon>
        <taxon>Aconoidasida</taxon>
        <taxon>Haemosporida</taxon>
        <taxon>Plasmodiidae</taxon>
        <taxon>Plasmodium</taxon>
        <taxon>Plasmodium (Plasmodium)</taxon>
    </lineage>
</organism>
<evidence type="ECO:0000313" key="1">
    <source>
        <dbReference type="EMBL" id="SCO65483.1"/>
    </source>
</evidence>
<dbReference type="EMBL" id="LT615241">
    <property type="protein sequence ID" value="SCO65483.1"/>
    <property type="molecule type" value="Genomic_DNA"/>
</dbReference>
<dbReference type="Proteomes" id="UP000196402">
    <property type="component" value="Chromosome 3"/>
</dbReference>
<proteinExistence type="predicted"/>
<dbReference type="VEuPathDB" id="PlasmoDB:PVW1_100015800"/>
<dbReference type="AlphaFoldDB" id="A0A1G4GSC4"/>
<accession>A0A1G4GSC4</accession>
<protein>
    <recommendedName>
        <fullName evidence="3">VIR protein</fullName>
    </recommendedName>
</protein>
<gene>
    <name evidence="1" type="ORF">PVT01_030029800</name>
</gene>
<evidence type="ECO:0008006" key="3">
    <source>
        <dbReference type="Google" id="ProtNLM"/>
    </source>
</evidence>
<name>A0A1G4GSC4_PLAVI</name>